<accession>A0A835J6V7</accession>
<evidence type="ECO:0000313" key="3">
    <source>
        <dbReference type="Proteomes" id="UP000657918"/>
    </source>
</evidence>
<gene>
    <name evidence="2" type="ORF">SADUNF_Sadunf17G0123400</name>
</gene>
<feature type="region of interest" description="Disordered" evidence="1">
    <location>
        <begin position="1"/>
        <end position="68"/>
    </location>
</feature>
<dbReference type="EMBL" id="JADGMS010000017">
    <property type="protein sequence ID" value="KAF9664122.1"/>
    <property type="molecule type" value="Genomic_DNA"/>
</dbReference>
<reference evidence="2 3" key="1">
    <citation type="submission" date="2020-10" db="EMBL/GenBank/DDBJ databases">
        <title>Plant Genome Project.</title>
        <authorList>
            <person name="Zhang R.-G."/>
        </authorList>
    </citation>
    <scope>NUCLEOTIDE SEQUENCE [LARGE SCALE GENOMIC DNA]</scope>
    <source>
        <strain evidence="2">FAFU-HL-1</strain>
        <tissue evidence="2">Leaf</tissue>
    </source>
</reference>
<dbReference type="AlphaFoldDB" id="A0A835J6V7"/>
<name>A0A835J6V7_9ROSI</name>
<proteinExistence type="predicted"/>
<evidence type="ECO:0000256" key="1">
    <source>
        <dbReference type="SAM" id="MobiDB-lite"/>
    </source>
</evidence>
<protein>
    <submittedName>
        <fullName evidence="2">Uncharacterized protein</fullName>
    </submittedName>
</protein>
<evidence type="ECO:0000313" key="2">
    <source>
        <dbReference type="EMBL" id="KAF9664122.1"/>
    </source>
</evidence>
<organism evidence="2 3">
    <name type="scientific">Salix dunnii</name>
    <dbReference type="NCBI Taxonomy" id="1413687"/>
    <lineage>
        <taxon>Eukaryota</taxon>
        <taxon>Viridiplantae</taxon>
        <taxon>Streptophyta</taxon>
        <taxon>Embryophyta</taxon>
        <taxon>Tracheophyta</taxon>
        <taxon>Spermatophyta</taxon>
        <taxon>Magnoliopsida</taxon>
        <taxon>eudicotyledons</taxon>
        <taxon>Gunneridae</taxon>
        <taxon>Pentapetalae</taxon>
        <taxon>rosids</taxon>
        <taxon>fabids</taxon>
        <taxon>Malpighiales</taxon>
        <taxon>Salicaceae</taxon>
        <taxon>Saliceae</taxon>
        <taxon>Salix</taxon>
    </lineage>
</organism>
<feature type="compositionally biased region" description="Polar residues" evidence="1">
    <location>
        <begin position="44"/>
        <end position="66"/>
    </location>
</feature>
<feature type="compositionally biased region" description="Low complexity" evidence="1">
    <location>
        <begin position="17"/>
        <end position="30"/>
    </location>
</feature>
<sequence length="86" mass="9656">MPLKLHSHLPLTAPAKSTTPPNTNSSTNHHPATRALIPDEQNHLRSNFTPQATINPKTSSNSSSPLTRRIQHKLLRGRLRIRVNRK</sequence>
<dbReference type="Proteomes" id="UP000657918">
    <property type="component" value="Unassembled WGS sequence"/>
</dbReference>
<keyword evidence="3" id="KW-1185">Reference proteome</keyword>
<comment type="caution">
    <text evidence="2">The sequence shown here is derived from an EMBL/GenBank/DDBJ whole genome shotgun (WGS) entry which is preliminary data.</text>
</comment>